<comment type="caution">
    <text evidence="4">The sequence shown here is derived from an EMBL/GenBank/DDBJ whole genome shotgun (WGS) entry which is preliminary data.</text>
</comment>
<accession>A0A5N5I8E1</accession>
<gene>
    <name evidence="4" type="ORF">D8674_042235</name>
</gene>
<dbReference type="Pfam" id="PF03134">
    <property type="entry name" value="TB2_DP1_HVA22"/>
    <property type="match status" value="1"/>
</dbReference>
<dbReference type="PANTHER" id="PTHR12300">
    <property type="entry name" value="HVA22-LIKE PROTEINS"/>
    <property type="match status" value="1"/>
</dbReference>
<name>A0A5N5I8E1_9ROSA</name>
<evidence type="ECO:0000313" key="5">
    <source>
        <dbReference type="Proteomes" id="UP000327157"/>
    </source>
</evidence>
<evidence type="ECO:0000256" key="2">
    <source>
        <dbReference type="SAM" id="MobiDB-lite"/>
    </source>
</evidence>
<feature type="non-terminal residue" evidence="4">
    <location>
        <position position="1"/>
    </location>
</feature>
<feature type="region of interest" description="Disordered" evidence="2">
    <location>
        <begin position="78"/>
        <end position="124"/>
    </location>
</feature>
<keyword evidence="5" id="KW-1185">Reference proteome</keyword>
<evidence type="ECO:0000256" key="1">
    <source>
        <dbReference type="RuleBase" id="RU362006"/>
    </source>
</evidence>
<dbReference type="OrthoDB" id="10009287at2759"/>
<keyword evidence="3" id="KW-0732">Signal</keyword>
<protein>
    <recommendedName>
        <fullName evidence="1">HVA22-like protein</fullName>
    </recommendedName>
</protein>
<organism evidence="4 5">
    <name type="scientific">Pyrus ussuriensis x Pyrus communis</name>
    <dbReference type="NCBI Taxonomy" id="2448454"/>
    <lineage>
        <taxon>Eukaryota</taxon>
        <taxon>Viridiplantae</taxon>
        <taxon>Streptophyta</taxon>
        <taxon>Embryophyta</taxon>
        <taxon>Tracheophyta</taxon>
        <taxon>Spermatophyta</taxon>
        <taxon>Magnoliopsida</taxon>
        <taxon>eudicotyledons</taxon>
        <taxon>Gunneridae</taxon>
        <taxon>Pentapetalae</taxon>
        <taxon>rosids</taxon>
        <taxon>fabids</taxon>
        <taxon>Rosales</taxon>
        <taxon>Rosaceae</taxon>
        <taxon>Amygdaloideae</taxon>
        <taxon>Maleae</taxon>
        <taxon>Pyrus</taxon>
    </lineage>
</organism>
<proteinExistence type="inferred from homology"/>
<feature type="signal peptide" evidence="3">
    <location>
        <begin position="1"/>
        <end position="22"/>
    </location>
</feature>
<dbReference type="EMBL" id="SMOL01000137">
    <property type="protein sequence ID" value="KAB2631834.1"/>
    <property type="molecule type" value="Genomic_DNA"/>
</dbReference>
<reference evidence="4 5" key="2">
    <citation type="submission" date="2019-11" db="EMBL/GenBank/DDBJ databases">
        <title>A de novo genome assembly of a pear dwarfing rootstock.</title>
        <authorList>
            <person name="Wang F."/>
            <person name="Wang J."/>
            <person name="Li S."/>
            <person name="Zhang Y."/>
            <person name="Fang M."/>
            <person name="Ma L."/>
            <person name="Zhao Y."/>
            <person name="Jiang S."/>
        </authorList>
    </citation>
    <scope>NUCLEOTIDE SEQUENCE [LARGE SCALE GENOMIC DNA]</scope>
    <source>
        <strain evidence="4">S2</strain>
        <tissue evidence="4">Leaf</tissue>
    </source>
</reference>
<evidence type="ECO:0000313" key="4">
    <source>
        <dbReference type="EMBL" id="KAB2631834.1"/>
    </source>
</evidence>
<comment type="subcellular location">
    <subcellularLocation>
        <location evidence="1">Membrane</location>
        <topology evidence="1">Multi-pass membrane protein</topology>
    </subcellularLocation>
</comment>
<dbReference type="InterPro" id="IPR004345">
    <property type="entry name" value="TB2_DP1_HVA22"/>
</dbReference>
<dbReference type="PANTHER" id="PTHR12300:SF150">
    <property type="entry name" value="HVA22-LIKE PROTEIN K"/>
    <property type="match status" value="1"/>
</dbReference>
<reference evidence="4 5" key="1">
    <citation type="submission" date="2019-09" db="EMBL/GenBank/DDBJ databases">
        <authorList>
            <person name="Ou C."/>
        </authorList>
    </citation>
    <scope>NUCLEOTIDE SEQUENCE [LARGE SCALE GENOMIC DNA]</scope>
    <source>
        <strain evidence="4">S2</strain>
        <tissue evidence="4">Leaf</tissue>
    </source>
</reference>
<dbReference type="AlphaFoldDB" id="A0A5N5I8E1"/>
<feature type="chain" id="PRO_5024423174" description="HVA22-like protein" evidence="3">
    <location>
        <begin position="23"/>
        <end position="124"/>
    </location>
</feature>
<sequence length="124" mass="14050">CPMYYHMKFAFLVWLQLPTVDGAKQLYTSHLRPFFLKHQARIDQVLGLTYGEVHKLLSAHQAEIEYARVMIMKILGSDQPPNSDVPRQNAIEGQIRPPNPDLPGQNAIEGQTRPATVSESDHDD</sequence>
<evidence type="ECO:0000256" key="3">
    <source>
        <dbReference type="SAM" id="SignalP"/>
    </source>
</evidence>
<dbReference type="GO" id="GO:0016020">
    <property type="term" value="C:membrane"/>
    <property type="evidence" value="ECO:0007669"/>
    <property type="project" value="UniProtKB-SubCell"/>
</dbReference>
<dbReference type="Proteomes" id="UP000327157">
    <property type="component" value="Unassembled WGS sequence"/>
</dbReference>
<comment type="similarity">
    <text evidence="1">Belongs to the DP1 family.</text>
</comment>